<dbReference type="Proteomes" id="UP000298138">
    <property type="component" value="Unassembled WGS sequence"/>
</dbReference>
<feature type="non-terminal residue" evidence="2">
    <location>
        <position position="455"/>
    </location>
</feature>
<proteinExistence type="predicted"/>
<protein>
    <submittedName>
        <fullName evidence="2">Uncharacterized protein</fullName>
    </submittedName>
</protein>
<keyword evidence="3" id="KW-1185">Reference proteome</keyword>
<reference evidence="2 3" key="1">
    <citation type="submission" date="2019-04" db="EMBL/GenBank/DDBJ databases">
        <title>Comparative genomics and transcriptomics to analyze fruiting body development in filamentous ascomycetes.</title>
        <authorList>
            <consortium name="DOE Joint Genome Institute"/>
            <person name="Lutkenhaus R."/>
            <person name="Traeger S."/>
            <person name="Breuer J."/>
            <person name="Kuo A."/>
            <person name="Lipzen A."/>
            <person name="Pangilinan J."/>
            <person name="Dilworth D."/>
            <person name="Sandor L."/>
            <person name="Poggeler S."/>
            <person name="Barry K."/>
            <person name="Grigoriev I.V."/>
            <person name="Nowrousian M."/>
        </authorList>
    </citation>
    <scope>NUCLEOTIDE SEQUENCE [LARGE SCALE GENOMIC DNA]</scope>
    <source>
        <strain evidence="2 3">CBS 389.68</strain>
    </source>
</reference>
<dbReference type="SUPFAM" id="SSF57997">
    <property type="entry name" value="Tropomyosin"/>
    <property type="match status" value="1"/>
</dbReference>
<dbReference type="InParanoid" id="A0A4S2N539"/>
<dbReference type="Gene3D" id="1.10.287.1490">
    <property type="match status" value="1"/>
</dbReference>
<name>A0A4S2N539_9PEZI</name>
<dbReference type="OrthoDB" id="5332870at2759"/>
<evidence type="ECO:0000256" key="1">
    <source>
        <dbReference type="SAM" id="Coils"/>
    </source>
</evidence>
<keyword evidence="1" id="KW-0175">Coiled coil</keyword>
<organism evidence="2 3">
    <name type="scientific">Ascodesmis nigricans</name>
    <dbReference type="NCBI Taxonomy" id="341454"/>
    <lineage>
        <taxon>Eukaryota</taxon>
        <taxon>Fungi</taxon>
        <taxon>Dikarya</taxon>
        <taxon>Ascomycota</taxon>
        <taxon>Pezizomycotina</taxon>
        <taxon>Pezizomycetes</taxon>
        <taxon>Pezizales</taxon>
        <taxon>Ascodesmidaceae</taxon>
        <taxon>Ascodesmis</taxon>
    </lineage>
</organism>
<evidence type="ECO:0000313" key="2">
    <source>
        <dbReference type="EMBL" id="TGZ84388.1"/>
    </source>
</evidence>
<evidence type="ECO:0000313" key="3">
    <source>
        <dbReference type="Proteomes" id="UP000298138"/>
    </source>
</evidence>
<dbReference type="EMBL" id="ML220113">
    <property type="protein sequence ID" value="TGZ84388.1"/>
    <property type="molecule type" value="Genomic_DNA"/>
</dbReference>
<sequence length="455" mass="52369">MRSNFELASIQPEFTHKIYNILQSRITFLQAVIRNLPTSQKIRTAILGALITNEFSSIIDDFMASIKNRPVSAKCEDCEACPFVIAASQRQLQKTICKLILQSSIYSETDSTVRLDPILGSALMEKMMILSTPPKECPTVTLTMSNHSREVIAMFEASATPEIRVSSRNWRQNLMDGMARETNRQHEYVVSAIGEICRDLEKRCETIEQPLREEEQRSQQLREALSLAERRREDLEKEVVSRVHAMEDMEQDKHRLENKLDGAISKINDYIDRIRVLEEALEESRADAARIRQESEQLENERETAHKEEVQRLRESADRNAMEQMGVLSDRQDRIDELEQISKDLEEQVEAKDEHIQELEIEMEAKELRINELGSERQNLLDQVGQLKAEIKASSAEVEAQRSTLGERERKIADLDHALEEITQEEQHLKVQIEGLDKSCKSLEGEIETLKNQAE</sequence>
<dbReference type="AlphaFoldDB" id="A0A4S2N539"/>
<feature type="coiled-coil region" evidence="1">
    <location>
        <begin position="197"/>
        <end position="453"/>
    </location>
</feature>
<gene>
    <name evidence="2" type="ORF">EX30DRAFT_302677</name>
</gene>
<accession>A0A4S2N539</accession>